<comment type="caution">
    <text evidence="1">The sequence shown here is derived from an EMBL/GenBank/DDBJ whole genome shotgun (WGS) entry which is preliminary data.</text>
</comment>
<gene>
    <name evidence="1" type="ORF">EGY25_05740</name>
</gene>
<proteinExistence type="predicted"/>
<evidence type="ECO:0000313" key="1">
    <source>
        <dbReference type="EMBL" id="TFW14689.1"/>
    </source>
</evidence>
<accession>A0A4Y9S402</accession>
<dbReference type="OrthoDB" id="5363652at2"/>
<dbReference type="RefSeq" id="WP_077354179.1">
    <property type="nucleotide sequence ID" value="NZ_SPVH01000002.1"/>
</dbReference>
<organism evidence="1 2">
    <name type="scientific">Brevundimonas intermedia</name>
    <dbReference type="NCBI Taxonomy" id="74315"/>
    <lineage>
        <taxon>Bacteria</taxon>
        <taxon>Pseudomonadati</taxon>
        <taxon>Pseudomonadota</taxon>
        <taxon>Alphaproteobacteria</taxon>
        <taxon>Caulobacterales</taxon>
        <taxon>Caulobacteraceae</taxon>
        <taxon>Brevundimonas</taxon>
    </lineage>
</organism>
<dbReference type="Pfam" id="PF07751">
    <property type="entry name" value="Abi_2"/>
    <property type="match status" value="1"/>
</dbReference>
<protein>
    <submittedName>
        <fullName evidence="1">Abi family protein</fullName>
    </submittedName>
</protein>
<dbReference type="Proteomes" id="UP000298216">
    <property type="component" value="Unassembled WGS sequence"/>
</dbReference>
<dbReference type="InterPro" id="IPR011664">
    <property type="entry name" value="Abi_system_AbiD/AbiF-like"/>
</dbReference>
<dbReference type="InterPro" id="IPR017034">
    <property type="entry name" value="Abi_system_AbiD/AbiF"/>
</dbReference>
<dbReference type="PIRSF" id="PIRSF034934">
    <property type="entry name" value="AbiF_AbiD"/>
    <property type="match status" value="1"/>
</dbReference>
<keyword evidence="2" id="KW-1185">Reference proteome</keyword>
<sequence>MPTPYTKPHMAVPDQIALLRGRGLEITDVDRAEAALTRIGYYRLSEYWRPMRETELVEAGKAPVVRETFGADARFADVVDLYVFDKRLRMLILDAIERVEIAARVWCAHTLGARDPYIHRDWRALDPEFVGKDHAAWLARIDAAASRSREDFVANFLKEYAPPLPLWVSIECWDFGMLSYFVSGLSTPDKTAMAAHYGVPRREQLVSWMRAINHVRNICAHHARLWNRVLVDRPKPPREAEEPLLDHLALYQQAHNRLYAVAAPLQFLLRTVHPGSSWSARLKDHFQTFPGSPHLKLAATGFPRDWEALPLWN</sequence>
<evidence type="ECO:0000313" key="2">
    <source>
        <dbReference type="Proteomes" id="UP000298216"/>
    </source>
</evidence>
<name>A0A4Y9S402_9CAUL</name>
<dbReference type="EMBL" id="SPVH01000002">
    <property type="protein sequence ID" value="TFW14689.1"/>
    <property type="molecule type" value="Genomic_DNA"/>
</dbReference>
<dbReference type="AlphaFoldDB" id="A0A4Y9S402"/>
<reference evidence="1 2" key="1">
    <citation type="submission" date="2019-03" db="EMBL/GenBank/DDBJ databases">
        <title>Draft genome of Brevundimonas sp. a heavy metal resistant soil bacteria.</title>
        <authorList>
            <person name="Soto J."/>
        </authorList>
    </citation>
    <scope>NUCLEOTIDE SEQUENCE [LARGE SCALE GENOMIC DNA]</scope>
    <source>
        <strain evidence="1 2">B-10</strain>
    </source>
</reference>